<dbReference type="InterPro" id="IPR002557">
    <property type="entry name" value="Chitin-bd_dom"/>
</dbReference>
<dbReference type="SMART" id="SM00494">
    <property type="entry name" value="ChtBD2"/>
    <property type="match status" value="5"/>
</dbReference>
<dbReference type="Proteomes" id="UP000728032">
    <property type="component" value="Unassembled WGS sequence"/>
</dbReference>
<evidence type="ECO:0000259" key="1">
    <source>
        <dbReference type="PROSITE" id="PS50940"/>
    </source>
</evidence>
<dbReference type="GO" id="GO:0005576">
    <property type="term" value="C:extracellular region"/>
    <property type="evidence" value="ECO:0007669"/>
    <property type="project" value="InterPro"/>
</dbReference>
<proteinExistence type="predicted"/>
<reference evidence="2" key="1">
    <citation type="submission" date="2020-11" db="EMBL/GenBank/DDBJ databases">
        <authorList>
            <person name="Tran Van P."/>
        </authorList>
    </citation>
    <scope>NUCLEOTIDE SEQUENCE</scope>
</reference>
<evidence type="ECO:0000313" key="3">
    <source>
        <dbReference type="Proteomes" id="UP000728032"/>
    </source>
</evidence>
<accession>A0A7R9LIF2</accession>
<feature type="domain" description="Chitin-binding type-2" evidence="1">
    <location>
        <begin position="299"/>
        <end position="352"/>
    </location>
</feature>
<protein>
    <recommendedName>
        <fullName evidence="1">Chitin-binding type-2 domain-containing protein</fullName>
    </recommendedName>
</protein>
<dbReference type="SUPFAM" id="SSF57625">
    <property type="entry name" value="Invertebrate chitin-binding proteins"/>
    <property type="match status" value="4"/>
</dbReference>
<gene>
    <name evidence="2" type="ORF">ONB1V03_LOCUS3547</name>
</gene>
<dbReference type="PROSITE" id="PS50940">
    <property type="entry name" value="CHIT_BIND_II"/>
    <property type="match status" value="1"/>
</dbReference>
<dbReference type="AlphaFoldDB" id="A0A7R9LIF2"/>
<dbReference type="InterPro" id="IPR036508">
    <property type="entry name" value="Chitin-bd_dom_sf"/>
</dbReference>
<dbReference type="Pfam" id="PF01607">
    <property type="entry name" value="CBM_14"/>
    <property type="match status" value="2"/>
</dbReference>
<dbReference type="EMBL" id="OC915884">
    <property type="protein sequence ID" value="CAD7642338.1"/>
    <property type="molecule type" value="Genomic_DNA"/>
</dbReference>
<dbReference type="GO" id="GO:0008061">
    <property type="term" value="F:chitin binding"/>
    <property type="evidence" value="ECO:0007669"/>
    <property type="project" value="InterPro"/>
</dbReference>
<dbReference type="Gene3D" id="2.170.140.10">
    <property type="entry name" value="Chitin binding domain"/>
    <property type="match status" value="4"/>
</dbReference>
<dbReference type="EMBL" id="CAJPVJ010001059">
    <property type="protein sequence ID" value="CAG2163987.1"/>
    <property type="molecule type" value="Genomic_DNA"/>
</dbReference>
<organism evidence="2">
    <name type="scientific">Oppiella nova</name>
    <dbReference type="NCBI Taxonomy" id="334625"/>
    <lineage>
        <taxon>Eukaryota</taxon>
        <taxon>Metazoa</taxon>
        <taxon>Ecdysozoa</taxon>
        <taxon>Arthropoda</taxon>
        <taxon>Chelicerata</taxon>
        <taxon>Arachnida</taxon>
        <taxon>Acari</taxon>
        <taxon>Acariformes</taxon>
        <taxon>Sarcoptiformes</taxon>
        <taxon>Oribatida</taxon>
        <taxon>Brachypylina</taxon>
        <taxon>Oppioidea</taxon>
        <taxon>Oppiidae</taxon>
        <taxon>Oppiella</taxon>
    </lineage>
</organism>
<keyword evidence="3" id="KW-1185">Reference proteome</keyword>
<sequence>MKVRLYEGKGSAQQNAITGDCKEDGVFVFGEAGDLGYTECVNNVAEFHSCGISDETNHFIYDGERCVDPRFECPELEGVFRHNTSHRLYYKCHNRISTKHYCADNEVFDGLVCIRVVRAEVTSGGHLSVPFNCERDGQFANPESKTHYVICEEGEATVYRCPQVMVESDKERQWYEVFTRHKCVTPWECPEIDGTYKLSRNGRVHFKCVNGRPIEYNCAIGTSWDGQTCKVLYPPRPDPPRPDPPSFHCPHDGKFYDPNTRHGYIECYRNHPTHHACPGGFVFDGRTCSSQRHPIHHRTFICPNDGRFVDPQSGRGYFVCLGGLATYYTCSEGTMFDGNTCITDHPPFRCPSSNGLFANPRNQSEYYQCFYGRAHIRHCESGSIFLGDRCTRRGTHFPVPHTGVDYSQTVDRDYGSHHHHDDRFRILIRERDLVKFEFNNYVITDRFDTVAWKWNREIADKK</sequence>
<evidence type="ECO:0000313" key="2">
    <source>
        <dbReference type="EMBL" id="CAD7642338.1"/>
    </source>
</evidence>
<name>A0A7R9LIF2_9ACAR</name>
<dbReference type="OrthoDB" id="439917at2759"/>